<feature type="domain" description="Secretion system C-terminal sorting" evidence="3">
    <location>
        <begin position="436"/>
        <end position="504"/>
    </location>
</feature>
<evidence type="ECO:0000259" key="3">
    <source>
        <dbReference type="Pfam" id="PF18962"/>
    </source>
</evidence>
<dbReference type="NCBIfam" id="TIGR02608">
    <property type="entry name" value="delta_60_rpt"/>
    <property type="match status" value="7"/>
</dbReference>
<dbReference type="Pfam" id="PF17164">
    <property type="entry name" value="DUF5122"/>
    <property type="match status" value="7"/>
</dbReference>
<dbReference type="EMBL" id="FQYV01000013">
    <property type="protein sequence ID" value="SHJ29597.1"/>
    <property type="molecule type" value="Genomic_DNA"/>
</dbReference>
<dbReference type="InterPro" id="IPR026444">
    <property type="entry name" value="Secre_tail"/>
</dbReference>
<reference evidence="5" key="1">
    <citation type="submission" date="2016-11" db="EMBL/GenBank/DDBJ databases">
        <authorList>
            <person name="Varghese N."/>
            <person name="Submissions S."/>
        </authorList>
    </citation>
    <scope>NUCLEOTIDE SEQUENCE [LARGE SCALE GENOMIC DNA]</scope>
    <source>
        <strain evidence="5">DSM 26349</strain>
    </source>
</reference>
<dbReference type="Gene3D" id="2.80.10.50">
    <property type="match status" value="3"/>
</dbReference>
<protein>
    <submittedName>
        <fullName evidence="4">Delta-60 repeat domain-containing protein/Por secretion system C-terminal sorting domain-containing protein</fullName>
    </submittedName>
</protein>
<proteinExistence type="predicted"/>
<name>A0A1M6I562_9FLAO</name>
<feature type="signal peptide" evidence="2">
    <location>
        <begin position="1"/>
        <end position="20"/>
    </location>
</feature>
<dbReference type="NCBIfam" id="TIGR04183">
    <property type="entry name" value="Por_Secre_tail"/>
    <property type="match status" value="1"/>
</dbReference>
<dbReference type="InterPro" id="IPR013431">
    <property type="entry name" value="Delta_60_rpt"/>
</dbReference>
<dbReference type="Proteomes" id="UP000184172">
    <property type="component" value="Unassembled WGS sequence"/>
</dbReference>
<sequence length="507" mass="54679">MMKQTYFLLLLFASPLLTFAQSGVLDSTFGTDGVVTTAVHSNYNMAESTIVQADGKILVAGTAGTPSSYQMAVARYNEDGTLDTSFGTEGTLRFPVGSVKSYVMDMAQQPDGKILLGGRTWDNVSGDFAIVRLNEDGSFDNTFGTNGIFRIETPEAEASEAMALLDDGKILMVGYRDDNLAVAKITTDGSMDTTFGVNGWAVLTYDGATSYADDLALQDDGKIVISGFALNGSENRFHVAAARLNADGSTDNSFGTDGKVIFNVGDWNDFGEGIAIQSDGKILIGGHKWIANLDQRHDLFVARLNTDGSLDASYGTSGVATARLVDGANYANDLVLQADDKPILMGYTIFHGIIDMAMVRFDTDGNLDSTFNGDGMVSFDNMGREDYGYAIALQADDKIILAGYSYGGGGSEFEIARFLNEDTVGTDDFKNADFRLYPNPVREQLTIEMNDASSKYQLEIYDMLGKKVISSEIHKVGQVDVSNLASGTYLVKLNSNSQSTTVRFVKQ</sequence>
<dbReference type="PANTHER" id="PTHR42754">
    <property type="entry name" value="ENDOGLUCANASE"/>
    <property type="match status" value="1"/>
</dbReference>
<dbReference type="AlphaFoldDB" id="A0A1M6I562"/>
<dbReference type="STRING" id="797419.SAMN05216556_11446"/>
<keyword evidence="5" id="KW-1185">Reference proteome</keyword>
<accession>A0A1M6I562</accession>
<evidence type="ECO:0000256" key="1">
    <source>
        <dbReference type="ARBA" id="ARBA00022729"/>
    </source>
</evidence>
<dbReference type="RefSeq" id="WP_073218327.1">
    <property type="nucleotide sequence ID" value="NZ_FNNS01000014.1"/>
</dbReference>
<dbReference type="Pfam" id="PF18962">
    <property type="entry name" value="Por_Secre_tail"/>
    <property type="match status" value="1"/>
</dbReference>
<gene>
    <name evidence="4" type="ORF">SAMN04487908_11331</name>
</gene>
<organism evidence="4 5">
    <name type="scientific">Aequorivita viscosa</name>
    <dbReference type="NCBI Taxonomy" id="797419"/>
    <lineage>
        <taxon>Bacteria</taxon>
        <taxon>Pseudomonadati</taxon>
        <taxon>Bacteroidota</taxon>
        <taxon>Flavobacteriia</taxon>
        <taxon>Flavobacteriales</taxon>
        <taxon>Flavobacteriaceae</taxon>
        <taxon>Aequorivita</taxon>
    </lineage>
</organism>
<dbReference type="SUPFAM" id="SSF101898">
    <property type="entry name" value="NHL repeat"/>
    <property type="match status" value="1"/>
</dbReference>
<evidence type="ECO:0000256" key="2">
    <source>
        <dbReference type="SAM" id="SignalP"/>
    </source>
</evidence>
<dbReference type="PANTHER" id="PTHR42754:SF1">
    <property type="entry name" value="LIPOPROTEIN"/>
    <property type="match status" value="1"/>
</dbReference>
<evidence type="ECO:0000313" key="5">
    <source>
        <dbReference type="Proteomes" id="UP000184172"/>
    </source>
</evidence>
<evidence type="ECO:0000313" key="4">
    <source>
        <dbReference type="EMBL" id="SHJ29597.1"/>
    </source>
</evidence>
<dbReference type="OrthoDB" id="9805017at2"/>
<feature type="chain" id="PRO_5009918315" evidence="2">
    <location>
        <begin position="21"/>
        <end position="507"/>
    </location>
</feature>
<dbReference type="Gene3D" id="2.60.120.380">
    <property type="match status" value="1"/>
</dbReference>
<keyword evidence="1 2" id="KW-0732">Signal</keyword>